<dbReference type="Proteomes" id="UP000729733">
    <property type="component" value="Unassembled WGS sequence"/>
</dbReference>
<dbReference type="RefSeq" id="WP_229641068.1">
    <property type="nucleotide sequence ID" value="NZ_JADWDC010000033.1"/>
</dbReference>
<organism evidence="1 2">
    <name type="scientific">Waterburya agarophytonicola KI4</name>
    <dbReference type="NCBI Taxonomy" id="2874699"/>
    <lineage>
        <taxon>Bacteria</taxon>
        <taxon>Bacillati</taxon>
        <taxon>Cyanobacteriota</taxon>
        <taxon>Cyanophyceae</taxon>
        <taxon>Pleurocapsales</taxon>
        <taxon>Hyellaceae</taxon>
        <taxon>Waterburya</taxon>
        <taxon>Waterburya agarophytonicola</taxon>
    </lineage>
</organism>
<proteinExistence type="predicted"/>
<keyword evidence="2" id="KW-1185">Reference proteome</keyword>
<comment type="caution">
    <text evidence="1">The sequence shown here is derived from an EMBL/GenBank/DDBJ whole genome shotgun (WGS) entry which is preliminary data.</text>
</comment>
<accession>A0A964FGA7</accession>
<dbReference type="SUPFAM" id="SSF101478">
    <property type="entry name" value="ADP-ribosylglycohydrolase"/>
    <property type="match status" value="1"/>
</dbReference>
<name>A0A964FGA7_9CYAN</name>
<sequence>MNYSTFDRFAGAWWGSAIAGALSQDLNFGDRTKILRYKNPDWIATRNKIGQIIVKDGRLDRIDSQLVELLSDDATSVSIDPIDLPYRLMSLLLPIILFAEDNKYICKGIITQCHFKSDQTSQLKEYLLIWSYILTLVLNNKFQFKEPNVSKSIDLLLGGGEIKTTSLVEKLEMVSQAWSNGLSLRQLSDQLRQPINKDRDEVETASIAIALSWFCFASTPRNFMLSVKRASHINSRLSVPTAILTATISGAYNGVAGIPRSWRETSNSDRVEEETKNTIKQLFQTWLGIHHSLESKDLFCNPEIHAVAMPKIIQPRQNLKIISQK</sequence>
<evidence type="ECO:0008006" key="3">
    <source>
        <dbReference type="Google" id="ProtNLM"/>
    </source>
</evidence>
<dbReference type="Gene3D" id="1.10.4080.10">
    <property type="entry name" value="ADP-ribosylation/Crystallin J1"/>
    <property type="match status" value="1"/>
</dbReference>
<dbReference type="EMBL" id="JADWDC010000033">
    <property type="protein sequence ID" value="MCC0178002.1"/>
    <property type="molecule type" value="Genomic_DNA"/>
</dbReference>
<dbReference type="InterPro" id="IPR036705">
    <property type="entry name" value="Ribosyl_crysJ1_sf"/>
</dbReference>
<reference evidence="1" key="1">
    <citation type="journal article" date="2021" name="Antonie Van Leeuwenhoek">
        <title>Draft genome and description of Waterburya agarophytonicola gen. nov. sp. nov. (Pleurocapsales, Cyanobacteria): a seaweed symbiont.</title>
        <authorList>
            <person name="Bonthond G."/>
            <person name="Shalygin S."/>
            <person name="Bayer T."/>
            <person name="Weinberger F."/>
        </authorList>
    </citation>
    <scope>NUCLEOTIDE SEQUENCE</scope>
    <source>
        <strain evidence="1">KI4</strain>
    </source>
</reference>
<evidence type="ECO:0000313" key="2">
    <source>
        <dbReference type="Proteomes" id="UP000729733"/>
    </source>
</evidence>
<gene>
    <name evidence="1" type="ORF">I4641_13540</name>
</gene>
<dbReference type="AlphaFoldDB" id="A0A964FGA7"/>
<protein>
    <recommendedName>
        <fullName evidence="3">ADP-ribosylglycohydrolase family protein</fullName>
    </recommendedName>
</protein>
<evidence type="ECO:0000313" key="1">
    <source>
        <dbReference type="EMBL" id="MCC0178002.1"/>
    </source>
</evidence>